<dbReference type="InterPro" id="IPR012341">
    <property type="entry name" value="6hp_glycosidase-like_sf"/>
</dbReference>
<name>F3ZRV7_9BACE</name>
<keyword evidence="3" id="KW-0119">Carbohydrate metabolism</keyword>
<dbReference type="Pfam" id="PF02927">
    <property type="entry name" value="CelD_N"/>
    <property type="match status" value="1"/>
</dbReference>
<keyword evidence="8" id="KW-1185">Reference proteome</keyword>
<evidence type="ECO:0000256" key="4">
    <source>
        <dbReference type="ARBA" id="ARBA00023295"/>
    </source>
</evidence>
<accession>F3ZRV7</accession>
<dbReference type="InterPro" id="IPR008928">
    <property type="entry name" value="6-hairpin_glycosidase_sf"/>
</dbReference>
<dbReference type="InterPro" id="IPR014756">
    <property type="entry name" value="Ig_E-set"/>
</dbReference>
<evidence type="ECO:0000256" key="2">
    <source>
        <dbReference type="ARBA" id="ARBA00022801"/>
    </source>
</evidence>
<evidence type="ECO:0000256" key="1">
    <source>
        <dbReference type="ARBA" id="ARBA00007072"/>
    </source>
</evidence>
<evidence type="ECO:0000313" key="7">
    <source>
        <dbReference type="EMBL" id="EGJ70763.1"/>
    </source>
</evidence>
<dbReference type="CDD" id="cd10917">
    <property type="entry name" value="CE4_NodB_like_6s_7s"/>
    <property type="match status" value="1"/>
</dbReference>
<dbReference type="InterPro" id="IPR002509">
    <property type="entry name" value="NODB_dom"/>
</dbReference>
<dbReference type="PANTHER" id="PTHR22298">
    <property type="entry name" value="ENDO-1,4-BETA-GLUCANASE"/>
    <property type="match status" value="1"/>
</dbReference>
<dbReference type="Gene3D" id="1.50.10.10">
    <property type="match status" value="1"/>
</dbReference>
<organism evidence="7 8">
    <name type="scientific">Bacteroides coprosuis DSM 18011</name>
    <dbReference type="NCBI Taxonomy" id="679937"/>
    <lineage>
        <taxon>Bacteria</taxon>
        <taxon>Pseudomonadati</taxon>
        <taxon>Bacteroidota</taxon>
        <taxon>Bacteroidia</taxon>
        <taxon>Bacteroidales</taxon>
        <taxon>Bacteroidaceae</taxon>
        <taxon>Bacteroides</taxon>
    </lineage>
</organism>
<evidence type="ECO:0000256" key="5">
    <source>
        <dbReference type="ARBA" id="ARBA00023326"/>
    </source>
</evidence>
<dbReference type="Pfam" id="PF01522">
    <property type="entry name" value="Polysacc_deac_1"/>
    <property type="match status" value="1"/>
</dbReference>
<sequence>MKKLILIQVFLLSLCIQVYSKEWIRINQLGYMPHLKKIAVVLKDDSDTFQDCYLVDAFTNKKVYSFNKIQATGPMGNMKQTFRIDFSEFNKEGSFYIQTEKGTSPIFPINNEVYKGTADQLLIYMRQQRCGYNPLVQDSCHTHDGYIIYHPTKNGQYINVKGGWHDAGDYLQYTTTSANAIYQMMFAYSANPTAFKDNYGDNGVQEPNGIPDIIDEIKWGLDWLNKMNPNPGELYNQIADDRDHIAMSLPNNDTINYGYGKGLGRPVYFCSGEKQIRGQFENATQGVASTAGKFASCFALGSQILAPFYPDFATEIGRKAEAAYQEGINKPGVCQTASVRSPYIYEEINWVDDMELGAIELYKRTNNTKFLNQAIEFGRQEPITPWMGADSAKHYQWYPFMNMGHYWLAKHKDNKVSNEFIRNMKSGIQRTYEKAQTNPFLNGIPHIWCSNNLTVAMLTQCHLYRELSGDTTYEEMEASLRDWLFGCNPWGSSMLVEVPLYGIYPQHPHSPFIIYTSQNTTGGLVDGPVYTNIFNNLRGVHLKDGEDYKYFQPKDIVFHDDFQDYSTNEPTMDGTASFAYYLSAMEREGQEKNKYVNSDKNQYIDGGIVRTDPSKKNIALVFTSDQYIDGYKQIIQTLKKHNIKSSFFFTGNFVEKYPQIVKDISSEGHYIGTHGDKHLLYCSWENRDSLLLKKEEFHQDIINGCKKLIEINIKPSPLFIPSYEYYNKHISSWTKQLGMQIVNFTPHSFSNADYTTPDMNNYKNSKKIYESIIQLEKRDNLNGAILLVHFGTHPDRIDKFYSQYLNKLIEYLHRNNYNITPVEESIL</sequence>
<dbReference type="EMBL" id="CM001167">
    <property type="protein sequence ID" value="EGJ70763.1"/>
    <property type="molecule type" value="Genomic_DNA"/>
</dbReference>
<dbReference type="OrthoDB" id="9808897at2"/>
<evidence type="ECO:0000313" key="8">
    <source>
        <dbReference type="Proteomes" id="UP000018439"/>
    </source>
</evidence>
<dbReference type="eggNOG" id="COG0726">
    <property type="taxonomic scope" value="Bacteria"/>
</dbReference>
<keyword evidence="2" id="KW-0378">Hydrolase</keyword>
<dbReference type="InterPro" id="IPR011330">
    <property type="entry name" value="Glyco_hydro/deAcase_b/a-brl"/>
</dbReference>
<dbReference type="AlphaFoldDB" id="F3ZRV7"/>
<dbReference type="Proteomes" id="UP000018439">
    <property type="component" value="Chromosome"/>
</dbReference>
<dbReference type="InterPro" id="IPR001701">
    <property type="entry name" value="Glyco_hydro_9"/>
</dbReference>
<dbReference type="CDD" id="cd02850">
    <property type="entry name" value="E_set_Cellulase_N"/>
    <property type="match status" value="1"/>
</dbReference>
<keyword evidence="4" id="KW-0326">Glycosidase</keyword>
<proteinExistence type="inferred from homology"/>
<gene>
    <name evidence="7" type="ORF">Bcop_0545</name>
</gene>
<dbReference type="Gene3D" id="2.60.40.10">
    <property type="entry name" value="Immunoglobulins"/>
    <property type="match status" value="1"/>
</dbReference>
<dbReference type="SUPFAM" id="SSF88713">
    <property type="entry name" value="Glycoside hydrolase/deacetylase"/>
    <property type="match status" value="1"/>
</dbReference>
<dbReference type="SUPFAM" id="SSF81296">
    <property type="entry name" value="E set domains"/>
    <property type="match status" value="1"/>
</dbReference>
<dbReference type="Gene3D" id="3.20.20.370">
    <property type="entry name" value="Glycoside hydrolase/deacetylase"/>
    <property type="match status" value="1"/>
</dbReference>
<dbReference type="Pfam" id="PF00759">
    <property type="entry name" value="Glyco_hydro_9"/>
    <property type="match status" value="1"/>
</dbReference>
<dbReference type="SUPFAM" id="SSF48208">
    <property type="entry name" value="Six-hairpin glycosidases"/>
    <property type="match status" value="1"/>
</dbReference>
<dbReference type="InterPro" id="IPR013783">
    <property type="entry name" value="Ig-like_fold"/>
</dbReference>
<protein>
    <submittedName>
        <fullName evidence="7">Polysaccharide deacetylase</fullName>
    </submittedName>
</protein>
<dbReference type="STRING" id="679937.Bcop_0545"/>
<dbReference type="HOGENOM" id="CLU_006010_1_0_10"/>
<evidence type="ECO:0000259" key="6">
    <source>
        <dbReference type="PROSITE" id="PS51677"/>
    </source>
</evidence>
<dbReference type="GO" id="GO:0016810">
    <property type="term" value="F:hydrolase activity, acting on carbon-nitrogen (but not peptide) bonds"/>
    <property type="evidence" value="ECO:0007669"/>
    <property type="project" value="InterPro"/>
</dbReference>
<keyword evidence="5" id="KW-0624">Polysaccharide degradation</keyword>
<dbReference type="GO" id="GO:0008810">
    <property type="term" value="F:cellulase activity"/>
    <property type="evidence" value="ECO:0007669"/>
    <property type="project" value="InterPro"/>
</dbReference>
<dbReference type="PROSITE" id="PS51677">
    <property type="entry name" value="NODB"/>
    <property type="match status" value="1"/>
</dbReference>
<feature type="domain" description="NodB homology" evidence="6">
    <location>
        <begin position="616"/>
        <end position="820"/>
    </location>
</feature>
<reference evidence="7 8" key="1">
    <citation type="journal article" date="2011" name="Stand. Genomic Sci.">
        <title>Non-contiguous finished genome sequence of Bacteroides coprosuis type strain (PC139).</title>
        <authorList>
            <person name="Land M."/>
            <person name="Held B."/>
            <person name="Gronow S."/>
            <person name="Abt B."/>
            <person name="Lucas S."/>
            <person name="Del Rio T.G."/>
            <person name="Nolan M."/>
            <person name="Tice H."/>
            <person name="Cheng J.F."/>
            <person name="Pitluck S."/>
            <person name="Liolios K."/>
            <person name="Pagani I."/>
            <person name="Ivanova N."/>
            <person name="Mavromatis K."/>
            <person name="Mikhailova N."/>
            <person name="Pati A."/>
            <person name="Tapia R."/>
            <person name="Han C."/>
            <person name="Goodwin L."/>
            <person name="Chen A."/>
            <person name="Palaniappan K."/>
            <person name="Hauser L."/>
            <person name="Brambilla E.M."/>
            <person name="Rohde M."/>
            <person name="Goker M."/>
            <person name="Detter J.C."/>
            <person name="Woyke T."/>
            <person name="Bristow J."/>
            <person name="Eisen J.A."/>
            <person name="Markowitz V."/>
            <person name="Hugenholtz P."/>
            <person name="Kyrpides N.C."/>
            <person name="Klenk H.P."/>
            <person name="Lapidus A."/>
        </authorList>
    </citation>
    <scope>NUCLEOTIDE SEQUENCE [LARGE SCALE GENOMIC DNA]</scope>
    <source>
        <strain evidence="7 8">DSM 18011</strain>
    </source>
</reference>
<dbReference type="InterPro" id="IPR004197">
    <property type="entry name" value="Cellulase_Ig-like"/>
</dbReference>
<comment type="similarity">
    <text evidence="1">Belongs to the glycosyl hydrolase 9 (cellulase E) family.</text>
</comment>
<dbReference type="GO" id="GO:0000272">
    <property type="term" value="P:polysaccharide catabolic process"/>
    <property type="evidence" value="ECO:0007669"/>
    <property type="project" value="UniProtKB-KW"/>
</dbReference>
<evidence type="ECO:0000256" key="3">
    <source>
        <dbReference type="ARBA" id="ARBA00023277"/>
    </source>
</evidence>